<keyword evidence="6 9" id="KW-1133">Transmembrane helix</keyword>
<geneLocation type="mitochondrion" evidence="10"/>
<organism evidence="10">
    <name type="scientific">Euphaedusa planostriata</name>
    <dbReference type="NCBI Taxonomy" id="2798995"/>
    <lineage>
        <taxon>Eukaryota</taxon>
        <taxon>Metazoa</taxon>
        <taxon>Spiralia</taxon>
        <taxon>Lophotrochozoa</taxon>
        <taxon>Mollusca</taxon>
        <taxon>Gastropoda</taxon>
        <taxon>Heterobranchia</taxon>
        <taxon>Euthyneura</taxon>
        <taxon>Panpulmonata</taxon>
        <taxon>Eupulmonata</taxon>
        <taxon>Stylommatophora</taxon>
        <taxon>Helicina</taxon>
        <taxon>Clausilioidea</taxon>
        <taxon>Clausiliidae</taxon>
        <taxon>Phaedusinae</taxon>
        <taxon>Euphaedusa</taxon>
    </lineage>
</organism>
<dbReference type="Gene3D" id="1.20.58.1610">
    <property type="entry name" value="NADH:ubiquinone/plastoquinone oxidoreductase, chain 3"/>
    <property type="match status" value="1"/>
</dbReference>
<comment type="function">
    <text evidence="9">Core subunit of the mitochondrial membrane respiratory chain NADH dehydrogenase (Complex I) which catalyzes electron transfer from NADH through the respiratory chain, using ubiquinone as an electron acceptor. Essential for the catalytic activity of complex I.</text>
</comment>
<evidence type="ECO:0000256" key="7">
    <source>
        <dbReference type="ARBA" id="ARBA00023136"/>
    </source>
</evidence>
<dbReference type="RefSeq" id="YP_010143399.1">
    <property type="nucleotide sequence ID" value="NC_056972.1"/>
</dbReference>
<keyword evidence="9" id="KW-0679">Respiratory chain</keyword>
<dbReference type="CTD" id="4537"/>
<feature type="transmembrane region" description="Helical" evidence="9">
    <location>
        <begin position="6"/>
        <end position="25"/>
    </location>
</feature>
<dbReference type="GeneID" id="67139186"/>
<gene>
    <name evidence="10" type="primary">ND3</name>
</gene>
<evidence type="ECO:0000256" key="2">
    <source>
        <dbReference type="ARBA" id="ARBA00008472"/>
    </source>
</evidence>
<dbReference type="PANTHER" id="PTHR11058:SF9">
    <property type="entry name" value="NADH-UBIQUINONE OXIDOREDUCTASE CHAIN 3"/>
    <property type="match status" value="1"/>
</dbReference>
<keyword evidence="4 9" id="KW-0813">Transport</keyword>
<keyword evidence="9 10" id="KW-0496">Mitochondrion</keyword>
<dbReference type="InterPro" id="IPR000440">
    <property type="entry name" value="NADH_UbQ/plastoQ_OxRdtase_su3"/>
</dbReference>
<accession>A0A7T7IES9</accession>
<protein>
    <recommendedName>
        <fullName evidence="3 9">NADH-ubiquinone oxidoreductase chain 3</fullName>
        <ecNumber evidence="9">7.1.1.2</ecNumber>
    </recommendedName>
</protein>
<feature type="transmembrane region" description="Helical" evidence="9">
    <location>
        <begin position="56"/>
        <end position="77"/>
    </location>
</feature>
<comment type="subcellular location">
    <subcellularLocation>
        <location evidence="1">Membrane</location>
    </subcellularLocation>
    <subcellularLocation>
        <location evidence="9">Mitochondrion membrane</location>
        <topology evidence="9">Multi-pass membrane protein</topology>
    </subcellularLocation>
</comment>
<dbReference type="EMBL" id="MW118059">
    <property type="protein sequence ID" value="QQL04606.1"/>
    <property type="molecule type" value="Genomic_DNA"/>
</dbReference>
<comment type="catalytic activity">
    <reaction evidence="8 9">
        <text>a ubiquinone + NADH + 5 H(+)(in) = a ubiquinol + NAD(+) + 4 H(+)(out)</text>
        <dbReference type="Rhea" id="RHEA:29091"/>
        <dbReference type="Rhea" id="RHEA-COMP:9565"/>
        <dbReference type="Rhea" id="RHEA-COMP:9566"/>
        <dbReference type="ChEBI" id="CHEBI:15378"/>
        <dbReference type="ChEBI" id="CHEBI:16389"/>
        <dbReference type="ChEBI" id="CHEBI:17976"/>
        <dbReference type="ChEBI" id="CHEBI:57540"/>
        <dbReference type="ChEBI" id="CHEBI:57945"/>
        <dbReference type="EC" id="7.1.1.2"/>
    </reaction>
</comment>
<dbReference type="PANTHER" id="PTHR11058">
    <property type="entry name" value="NADH-UBIQUINONE OXIDOREDUCTASE CHAIN 3"/>
    <property type="match status" value="1"/>
</dbReference>
<dbReference type="GO" id="GO:0030964">
    <property type="term" value="C:NADH dehydrogenase complex"/>
    <property type="evidence" value="ECO:0007669"/>
    <property type="project" value="TreeGrafter"/>
</dbReference>
<keyword evidence="9" id="KW-1278">Translocase</keyword>
<dbReference type="GO" id="GO:0008137">
    <property type="term" value="F:NADH dehydrogenase (ubiquinone) activity"/>
    <property type="evidence" value="ECO:0007669"/>
    <property type="project" value="UniProtKB-UniRule"/>
</dbReference>
<keyword evidence="9" id="KW-0830">Ubiquinone</keyword>
<keyword evidence="9" id="KW-0520">NAD</keyword>
<evidence type="ECO:0000256" key="4">
    <source>
        <dbReference type="ARBA" id="ARBA00022448"/>
    </source>
</evidence>
<feature type="transmembrane region" description="Helical" evidence="9">
    <location>
        <begin position="89"/>
        <end position="108"/>
    </location>
</feature>
<keyword evidence="7 9" id="KW-0472">Membrane</keyword>
<comment type="similarity">
    <text evidence="2 9">Belongs to the complex I subunit 3 family.</text>
</comment>
<dbReference type="AlphaFoldDB" id="A0A7T7IES9"/>
<proteinExistence type="inferred from homology"/>
<evidence type="ECO:0000313" key="10">
    <source>
        <dbReference type="EMBL" id="QQL04606.1"/>
    </source>
</evidence>
<dbReference type="EC" id="7.1.1.2" evidence="9"/>
<dbReference type="Pfam" id="PF00507">
    <property type="entry name" value="Oxidored_q4"/>
    <property type="match status" value="1"/>
</dbReference>
<evidence type="ECO:0000256" key="9">
    <source>
        <dbReference type="RuleBase" id="RU003640"/>
    </source>
</evidence>
<dbReference type="GO" id="GO:0031966">
    <property type="term" value="C:mitochondrial membrane"/>
    <property type="evidence" value="ECO:0007669"/>
    <property type="project" value="UniProtKB-SubCell"/>
</dbReference>
<keyword evidence="9" id="KW-0249">Electron transport</keyword>
<keyword evidence="5 9" id="KW-0812">Transmembrane</keyword>
<sequence length="117" mass="13617">MLKIHTISVMSLVLMLLVVFLVVTYTPKIKHKAQMTAFECGFDPLSKMRLPFSLRFYVLIILFLIFDVEVVLFFPFYQSLSTGLIPVDGFFLLGFIFLLLVGLFFEIYRGMIDWVTM</sequence>
<evidence type="ECO:0000256" key="6">
    <source>
        <dbReference type="ARBA" id="ARBA00022989"/>
    </source>
</evidence>
<dbReference type="InterPro" id="IPR038430">
    <property type="entry name" value="NDAH_ubi_oxred_su3_sf"/>
</dbReference>
<reference evidence="10" key="1">
    <citation type="submission" date="2020-10" db="EMBL/GenBank/DDBJ databases">
        <authorList>
            <person name="Zhang Y."/>
            <person name="Huang X.-C."/>
            <person name="OuYang S."/>
            <person name="Wu X.-P."/>
        </authorList>
    </citation>
    <scope>NUCLEOTIDE SEQUENCE</scope>
</reference>
<evidence type="ECO:0000256" key="1">
    <source>
        <dbReference type="ARBA" id="ARBA00004370"/>
    </source>
</evidence>
<name>A0A7T7IES9_9EUPU</name>
<evidence type="ECO:0000256" key="5">
    <source>
        <dbReference type="ARBA" id="ARBA00022692"/>
    </source>
</evidence>
<evidence type="ECO:0000256" key="3">
    <source>
        <dbReference type="ARBA" id="ARBA00021007"/>
    </source>
</evidence>
<evidence type="ECO:0000256" key="8">
    <source>
        <dbReference type="ARBA" id="ARBA00049551"/>
    </source>
</evidence>